<organism evidence="3 4">
    <name type="scientific">Slackia equolifaciens</name>
    <dbReference type="NCBI Taxonomy" id="498718"/>
    <lineage>
        <taxon>Bacteria</taxon>
        <taxon>Bacillati</taxon>
        <taxon>Actinomycetota</taxon>
        <taxon>Coriobacteriia</taxon>
        <taxon>Eggerthellales</taxon>
        <taxon>Eggerthellaceae</taxon>
        <taxon>Slackia</taxon>
    </lineage>
</organism>
<evidence type="ECO:0008006" key="5">
    <source>
        <dbReference type="Google" id="ProtNLM"/>
    </source>
</evidence>
<evidence type="ECO:0000313" key="4">
    <source>
        <dbReference type="Proteomes" id="UP000786989"/>
    </source>
</evidence>
<evidence type="ECO:0000313" key="3">
    <source>
        <dbReference type="EMBL" id="HJF65101.1"/>
    </source>
</evidence>
<keyword evidence="2" id="KW-1133">Transmembrane helix</keyword>
<keyword evidence="2" id="KW-0812">Transmembrane</keyword>
<feature type="transmembrane region" description="Helical" evidence="2">
    <location>
        <begin position="64"/>
        <end position="85"/>
    </location>
</feature>
<dbReference type="AlphaFoldDB" id="A0A9D3A114"/>
<sequence>MRDSLAGAGKVSLSPLSSVGGAQGGKHSGASGRPSVRGMESPLDSQVNIPLPEGGRFSLTRRQLLIGAGVVGVAAAGIGVASVVAGGNEEDVSTLEVSGDAVFTLDDIPAENVLDGNGPMQLEGEYQLPYGTLVWATPQSTCAACLLPTDSASPLTQVGLLSLSDGTCTTVLDGPASQENGFDIYEAACDDSGVIWTEANCLTGQWRVYQATHSGTSIGSPVLVDQGESEYEIPSIAVAGGKAFWQVLPDANGTASAEDSLLKAATFGQSDVAEMWRSTGRMSTPPYSTGDGIVITPRLNTSGVYHQITLIDAASGQMMDSLTLPASMKPLEAGYVNGRFTFSFDGWYSYGDGISQIGTYVPVDEEGVNGGQWFRFGRTPTAAPAWAGPYLIVKSTMSVAGVDVASRTMFTIECPDGCDDYGEYLAVTGTTDTLVTYIGMPAEEGSDDEGHTLVRVWRYSEA</sequence>
<accession>A0A9D3A114</accession>
<comment type="caution">
    <text evidence="3">The sequence shown here is derived from an EMBL/GenBank/DDBJ whole genome shotgun (WGS) entry which is preliminary data.</text>
</comment>
<feature type="region of interest" description="Disordered" evidence="1">
    <location>
        <begin position="1"/>
        <end position="49"/>
    </location>
</feature>
<protein>
    <recommendedName>
        <fullName evidence="5">Tat pathway signal protein</fullName>
    </recommendedName>
</protein>
<reference evidence="3" key="1">
    <citation type="journal article" date="2021" name="PeerJ">
        <title>Extensive microbial diversity within the chicken gut microbiome revealed by metagenomics and culture.</title>
        <authorList>
            <person name="Gilroy R."/>
            <person name="Ravi A."/>
            <person name="Getino M."/>
            <person name="Pursley I."/>
            <person name="Horton D.L."/>
            <person name="Alikhan N.F."/>
            <person name="Baker D."/>
            <person name="Gharbi K."/>
            <person name="Hall N."/>
            <person name="Watson M."/>
            <person name="Adriaenssens E.M."/>
            <person name="Foster-Nyarko E."/>
            <person name="Jarju S."/>
            <person name="Secka A."/>
            <person name="Antonio M."/>
            <person name="Oren A."/>
            <person name="Chaudhuri R.R."/>
            <person name="La Ragione R."/>
            <person name="Hildebrand F."/>
            <person name="Pallen M.J."/>
        </authorList>
    </citation>
    <scope>NUCLEOTIDE SEQUENCE</scope>
    <source>
        <strain evidence="3">ChiGjej6B6-11269</strain>
    </source>
</reference>
<proteinExistence type="predicted"/>
<keyword evidence="2" id="KW-0472">Membrane</keyword>
<evidence type="ECO:0000256" key="2">
    <source>
        <dbReference type="SAM" id="Phobius"/>
    </source>
</evidence>
<dbReference type="EMBL" id="DYWI01000047">
    <property type="protein sequence ID" value="HJF65101.1"/>
    <property type="molecule type" value="Genomic_DNA"/>
</dbReference>
<name>A0A9D3A114_9ACTN</name>
<reference evidence="3" key="2">
    <citation type="submission" date="2021-09" db="EMBL/GenBank/DDBJ databases">
        <authorList>
            <person name="Gilroy R."/>
        </authorList>
    </citation>
    <scope>NUCLEOTIDE SEQUENCE</scope>
    <source>
        <strain evidence="3">ChiGjej6B6-11269</strain>
    </source>
</reference>
<dbReference type="Proteomes" id="UP000786989">
    <property type="component" value="Unassembled WGS sequence"/>
</dbReference>
<evidence type="ECO:0000256" key="1">
    <source>
        <dbReference type="SAM" id="MobiDB-lite"/>
    </source>
</evidence>
<gene>
    <name evidence="3" type="ORF">K8U77_03150</name>
</gene>